<dbReference type="InterPro" id="IPR004843">
    <property type="entry name" value="Calcineurin-like_PHP"/>
</dbReference>
<dbReference type="EMBL" id="JBBMER010000003">
    <property type="protein sequence ID" value="MEQ2379298.1"/>
    <property type="molecule type" value="Genomic_DNA"/>
</dbReference>
<keyword evidence="3" id="KW-1185">Reference proteome</keyword>
<protein>
    <submittedName>
        <fullName evidence="2">Metallophosphoesterase</fullName>
    </submittedName>
</protein>
<dbReference type="Proteomes" id="UP001442364">
    <property type="component" value="Unassembled WGS sequence"/>
</dbReference>
<dbReference type="PANTHER" id="PTHR32440:SF0">
    <property type="entry name" value="PHOSPHATASE DCR2-RELATED"/>
    <property type="match status" value="1"/>
</dbReference>
<proteinExistence type="predicted"/>
<name>A0ABV1BWH1_9FIRM</name>
<dbReference type="Pfam" id="PF00149">
    <property type="entry name" value="Metallophos"/>
    <property type="match status" value="1"/>
</dbReference>
<organism evidence="2 3">
    <name type="scientific">[Lactobacillus] rogosae</name>
    <dbReference type="NCBI Taxonomy" id="706562"/>
    <lineage>
        <taxon>Bacteria</taxon>
        <taxon>Bacillati</taxon>
        <taxon>Bacillota</taxon>
        <taxon>Clostridia</taxon>
        <taxon>Lachnospirales</taxon>
        <taxon>Lachnospiraceae</taxon>
        <taxon>Lachnospira</taxon>
    </lineage>
</organism>
<accession>A0ABV1BWH1</accession>
<dbReference type="SUPFAM" id="SSF56300">
    <property type="entry name" value="Metallo-dependent phosphatases"/>
    <property type="match status" value="1"/>
</dbReference>
<evidence type="ECO:0000259" key="1">
    <source>
        <dbReference type="Pfam" id="PF00149"/>
    </source>
</evidence>
<sequence length="339" mass="38481">MYNSHNFTKIDNETFNLHIDTDKDYKILQLTDLHLGFGILSGKKDKLALSAVTKIIKKSRPDLIVLTGDSIFPFFPKSGTMNNGRQARILTAFMDRFKIPYTLCFGNHDCELGAFCNKDELADIFAEGKYCIFTKGNRYIYGVGNFFINLVDDNNKAVLPLVMLDSNMYGDGGWFYSGFDCIHKDQTEWCMNKLTSLKNEDENIKAMAFFHMPVREFKEAYERMKLGDNDVIYKHGSVGEKNDHFGISRFKGIFFNSAVDNGVIKWMFCGHDHLNTLSLVYKGIQLTYGMSIDYLGYKGIEKQYTQRGGTLITRKKDGSVSVKMVPLTSVVSTKVSGVK</sequence>
<feature type="domain" description="Calcineurin-like phosphoesterase" evidence="1">
    <location>
        <begin position="26"/>
        <end position="273"/>
    </location>
</feature>
<evidence type="ECO:0000313" key="3">
    <source>
        <dbReference type="Proteomes" id="UP001442364"/>
    </source>
</evidence>
<dbReference type="RefSeq" id="WP_022501594.1">
    <property type="nucleotide sequence ID" value="NZ_DAWCMB010000010.1"/>
</dbReference>
<evidence type="ECO:0000313" key="2">
    <source>
        <dbReference type="EMBL" id="MEQ2379298.1"/>
    </source>
</evidence>
<gene>
    <name evidence="2" type="ORF">WMO14_05325</name>
</gene>
<dbReference type="Gene3D" id="3.60.21.10">
    <property type="match status" value="1"/>
</dbReference>
<comment type="caution">
    <text evidence="2">The sequence shown here is derived from an EMBL/GenBank/DDBJ whole genome shotgun (WGS) entry which is preliminary data.</text>
</comment>
<dbReference type="PANTHER" id="PTHR32440">
    <property type="entry name" value="PHOSPHATASE DCR2-RELATED-RELATED"/>
    <property type="match status" value="1"/>
</dbReference>
<reference evidence="2 3" key="1">
    <citation type="submission" date="2024-03" db="EMBL/GenBank/DDBJ databases">
        <title>Human intestinal bacterial collection.</title>
        <authorList>
            <person name="Pauvert C."/>
            <person name="Hitch T.C.A."/>
            <person name="Clavel T."/>
        </authorList>
    </citation>
    <scope>NUCLEOTIDE SEQUENCE [LARGE SCALE GENOMIC DNA]</scope>
    <source>
        <strain evidence="2 3">CLA-AA-H255</strain>
    </source>
</reference>
<dbReference type="InterPro" id="IPR029052">
    <property type="entry name" value="Metallo-depent_PP-like"/>
</dbReference>